<proteinExistence type="predicted"/>
<dbReference type="Pfam" id="PF02627">
    <property type="entry name" value="CMD"/>
    <property type="match status" value="1"/>
</dbReference>
<sequence>MTRLHTPAIDQATGEAAALFATVKSKVGKVPNLYATLGGNSPDVLAHVLNTGATLGRSTLSRLEQEAINLAVSEATGCDYCVAAHTMTGKLAGYSAEQTRELRAGGFAGDARIDALVKFALGLVQQRGTLDATAVDALKAVGFNDRQLVEIPLAVSAILFTNMVNRINDTTLDFPKVA</sequence>
<reference evidence="2 3" key="1">
    <citation type="submission" date="2016-02" db="EMBL/GenBank/DDBJ databases">
        <title>Complete genome sequencing and analysis of ATSB10, Dyella thiooxydans isolated from rhizosphere soil of sunflower (Helianthus annuus L.).</title>
        <authorList>
            <person name="Lee Y."/>
            <person name="Hwangbo K."/>
            <person name="Chung H."/>
            <person name="Yoo J."/>
            <person name="Kim K.Y."/>
            <person name="Sa T.M."/>
            <person name="Um Y."/>
            <person name="Madhaiyan M."/>
        </authorList>
    </citation>
    <scope>NUCLEOTIDE SEQUENCE [LARGE SCALE GENOMIC DNA]</scope>
    <source>
        <strain evidence="2 3">ATSB10</strain>
    </source>
</reference>
<gene>
    <name evidence="2" type="ORF">ATSB10_00340</name>
</gene>
<keyword evidence="2" id="KW-0560">Oxidoreductase</keyword>
<dbReference type="NCBIfam" id="TIGR00778">
    <property type="entry name" value="ahpD_dom"/>
    <property type="match status" value="1"/>
</dbReference>
<dbReference type="Gene3D" id="1.20.1290.10">
    <property type="entry name" value="AhpD-like"/>
    <property type="match status" value="1"/>
</dbReference>
<dbReference type="PANTHER" id="PTHR35446">
    <property type="entry name" value="SI:CH211-175M2.5"/>
    <property type="match status" value="1"/>
</dbReference>
<dbReference type="AlphaFoldDB" id="A0A160MXM2"/>
<evidence type="ECO:0000313" key="2">
    <source>
        <dbReference type="EMBL" id="AND67488.1"/>
    </source>
</evidence>
<evidence type="ECO:0000259" key="1">
    <source>
        <dbReference type="Pfam" id="PF02627"/>
    </source>
</evidence>
<name>A0A160MXM2_9GAMM</name>
<dbReference type="PANTHER" id="PTHR35446:SF3">
    <property type="entry name" value="CMD DOMAIN-CONTAINING PROTEIN"/>
    <property type="match status" value="1"/>
</dbReference>
<dbReference type="InterPro" id="IPR003779">
    <property type="entry name" value="CMD-like"/>
</dbReference>
<dbReference type="PATRIC" id="fig|445710.3.peg.34"/>
<dbReference type="GO" id="GO:0051920">
    <property type="term" value="F:peroxiredoxin activity"/>
    <property type="evidence" value="ECO:0007669"/>
    <property type="project" value="InterPro"/>
</dbReference>
<keyword evidence="2" id="KW-0575">Peroxidase</keyword>
<protein>
    <submittedName>
        <fullName evidence="2">Alkylhydroperoxidase</fullName>
    </submittedName>
</protein>
<accession>A0A160MXM2</accession>
<feature type="domain" description="Carboxymuconolactone decarboxylase-like" evidence="1">
    <location>
        <begin position="42"/>
        <end position="104"/>
    </location>
</feature>
<dbReference type="Proteomes" id="UP000077255">
    <property type="component" value="Chromosome"/>
</dbReference>
<dbReference type="InterPro" id="IPR029032">
    <property type="entry name" value="AhpD-like"/>
</dbReference>
<dbReference type="OrthoDB" id="9808310at2"/>
<dbReference type="InterPro" id="IPR004675">
    <property type="entry name" value="AhpD_core"/>
</dbReference>
<dbReference type="SUPFAM" id="SSF69118">
    <property type="entry name" value="AhpD-like"/>
    <property type="match status" value="1"/>
</dbReference>
<evidence type="ECO:0000313" key="3">
    <source>
        <dbReference type="Proteomes" id="UP000077255"/>
    </source>
</evidence>
<dbReference type="EMBL" id="CP014841">
    <property type="protein sequence ID" value="AND67488.1"/>
    <property type="molecule type" value="Genomic_DNA"/>
</dbReference>
<dbReference type="KEGG" id="dtx:ATSB10_00340"/>
<keyword evidence="3" id="KW-1185">Reference proteome</keyword>
<organism evidence="2 3">
    <name type="scientific">Dyella thiooxydans</name>
    <dbReference type="NCBI Taxonomy" id="445710"/>
    <lineage>
        <taxon>Bacteria</taxon>
        <taxon>Pseudomonadati</taxon>
        <taxon>Pseudomonadota</taxon>
        <taxon>Gammaproteobacteria</taxon>
        <taxon>Lysobacterales</taxon>
        <taxon>Rhodanobacteraceae</taxon>
        <taxon>Dyella</taxon>
    </lineage>
</organism>
<dbReference type="STRING" id="445710.ATSB10_00340"/>
<dbReference type="RefSeq" id="WP_063669881.1">
    <property type="nucleotide sequence ID" value="NZ_CP014841.1"/>
</dbReference>